<comment type="subcellular location">
    <subcellularLocation>
        <location evidence="1">Cell membrane</location>
        <topology evidence="1">Peripheral membrane protein</topology>
        <orientation evidence="1">Cytoplasmic side</orientation>
    </subcellularLocation>
</comment>
<dbReference type="InterPro" id="IPR001543">
    <property type="entry name" value="FliN-like_C"/>
</dbReference>
<evidence type="ECO:0000259" key="8">
    <source>
        <dbReference type="Pfam" id="PF01052"/>
    </source>
</evidence>
<dbReference type="Proteomes" id="UP000321323">
    <property type="component" value="Chromosome"/>
</dbReference>
<evidence type="ECO:0000256" key="2">
    <source>
        <dbReference type="ARBA" id="ARBA00009226"/>
    </source>
</evidence>
<keyword evidence="9" id="KW-0282">Flagellum</keyword>
<dbReference type="Gene3D" id="2.30.330.10">
    <property type="entry name" value="SpoA-like"/>
    <property type="match status" value="1"/>
</dbReference>
<dbReference type="PANTHER" id="PTHR43484:SF1">
    <property type="entry name" value="FLAGELLAR MOTOR SWITCH PROTEIN FLIN"/>
    <property type="match status" value="1"/>
</dbReference>
<evidence type="ECO:0000313" key="9">
    <source>
        <dbReference type="EMBL" id="WUR12432.1"/>
    </source>
</evidence>
<evidence type="ECO:0000256" key="4">
    <source>
        <dbReference type="ARBA" id="ARBA00022475"/>
    </source>
</evidence>
<protein>
    <recommendedName>
        <fullName evidence="3">Flagellar motor switch protein FliN</fullName>
    </recommendedName>
</protein>
<keyword evidence="5" id="KW-0145">Chemotaxis</keyword>
<keyword evidence="6" id="KW-0283">Flagellar rotation</keyword>
<name>A0ABZ1UI70_9BURK</name>
<dbReference type="PANTHER" id="PTHR43484">
    <property type="match status" value="1"/>
</dbReference>
<keyword evidence="9" id="KW-0966">Cell projection</keyword>
<feature type="domain" description="Flagellar motor switch protein FliN-like C-terminal" evidence="8">
    <location>
        <begin position="41"/>
        <end position="109"/>
    </location>
</feature>
<dbReference type="InterPro" id="IPR036429">
    <property type="entry name" value="SpoA-like_sf"/>
</dbReference>
<gene>
    <name evidence="9" type="ORF">E7V67_022430</name>
</gene>
<reference evidence="9 10" key="1">
    <citation type="journal article" date="2019" name="Int. J. Syst. Evol. Microbiol.">
        <title>The Draft Whole-Genome Sequence of the Antibiotic Producer Empedobacter haloabium ATCC 31962 Provides Indications for Its Taxonomic Reclassification.</title>
        <authorList>
            <person name="Miess H."/>
            <person name="Arlt P."/>
            <person name="Apel A.K."/>
            <person name="Weber T."/>
            <person name="Nieselt K."/>
            <person name="Hanssen F."/>
            <person name="Czemmel S."/>
            <person name="Nahnsen S."/>
            <person name="Gross H."/>
        </authorList>
    </citation>
    <scope>NUCLEOTIDE SEQUENCE [LARGE SCALE GENOMIC DNA]</scope>
    <source>
        <strain evidence="9 10">ATCC 31962</strain>
    </source>
</reference>
<keyword evidence="9" id="KW-0969">Cilium</keyword>
<dbReference type="InterPro" id="IPR051469">
    <property type="entry name" value="FliN/MopA/SpaO"/>
</dbReference>
<proteinExistence type="inferred from homology"/>
<sequence length="113" mass="11678">MSVHNRDASAQTHIIELSEFQHQSGGASGAATALGGNLHLLDSVPVKLTVAVGNVETTVAELLALKEASVLKIDRAADTPVDLLLNGNVVARGQLVAVDDNFGIRITEVAAKA</sequence>
<evidence type="ECO:0000256" key="5">
    <source>
        <dbReference type="ARBA" id="ARBA00022500"/>
    </source>
</evidence>
<evidence type="ECO:0000313" key="10">
    <source>
        <dbReference type="Proteomes" id="UP000321323"/>
    </source>
</evidence>
<evidence type="ECO:0000256" key="7">
    <source>
        <dbReference type="ARBA" id="ARBA00023136"/>
    </source>
</evidence>
<dbReference type="PRINTS" id="PR00956">
    <property type="entry name" value="FLGMOTORFLIN"/>
</dbReference>
<keyword evidence="10" id="KW-1185">Reference proteome</keyword>
<dbReference type="Pfam" id="PF01052">
    <property type="entry name" value="FliMN_C"/>
    <property type="match status" value="1"/>
</dbReference>
<organism evidence="9 10">
    <name type="scientific">[Empedobacter] haloabium</name>
    <dbReference type="NCBI Taxonomy" id="592317"/>
    <lineage>
        <taxon>Bacteria</taxon>
        <taxon>Pseudomonadati</taxon>
        <taxon>Pseudomonadota</taxon>
        <taxon>Betaproteobacteria</taxon>
        <taxon>Burkholderiales</taxon>
        <taxon>Oxalobacteraceae</taxon>
        <taxon>Telluria group</taxon>
        <taxon>Telluria group incertae sedis</taxon>
    </lineage>
</organism>
<evidence type="ECO:0000256" key="6">
    <source>
        <dbReference type="ARBA" id="ARBA00022779"/>
    </source>
</evidence>
<dbReference type="EMBL" id="CP136508">
    <property type="protein sequence ID" value="WUR12432.1"/>
    <property type="molecule type" value="Genomic_DNA"/>
</dbReference>
<dbReference type="InterPro" id="IPR001172">
    <property type="entry name" value="FliN_T3SS_HrcQb"/>
</dbReference>
<keyword evidence="4" id="KW-1003">Cell membrane</keyword>
<dbReference type="SUPFAM" id="SSF101801">
    <property type="entry name" value="Surface presentation of antigens (SPOA)"/>
    <property type="match status" value="1"/>
</dbReference>
<accession>A0ABZ1UI70</accession>
<comment type="similarity">
    <text evidence="2">Belongs to the FliN/MopA/SpaO family.</text>
</comment>
<evidence type="ECO:0000256" key="3">
    <source>
        <dbReference type="ARBA" id="ARBA00021897"/>
    </source>
</evidence>
<evidence type="ECO:0000256" key="1">
    <source>
        <dbReference type="ARBA" id="ARBA00004413"/>
    </source>
</evidence>
<keyword evidence="7" id="KW-0472">Membrane</keyword>